<protein>
    <submittedName>
        <fullName evidence="4">Tyrosinase family protein</fullName>
    </submittedName>
</protein>
<dbReference type="PRINTS" id="PR00092">
    <property type="entry name" value="TYROSINASE"/>
</dbReference>
<dbReference type="PROSITE" id="PS00497">
    <property type="entry name" value="TYROSINASE_1"/>
    <property type="match status" value="1"/>
</dbReference>
<keyword evidence="2" id="KW-0479">Metal-binding</keyword>
<dbReference type="InterPro" id="IPR050316">
    <property type="entry name" value="Tyrosinase/Hemocyanin"/>
</dbReference>
<dbReference type="AlphaFoldDB" id="A0A7X0ULY4"/>
<reference evidence="4" key="1">
    <citation type="submission" date="2021-09" db="EMBL/GenBank/DDBJ databases">
        <title>Genomic analysis of Ralstonia spp.</title>
        <authorList>
            <person name="Aburjaile F."/>
            <person name="Ariute J.C."/>
            <person name="Pais A.K.L."/>
            <person name="Albuquerque G.M.R."/>
            <person name="Silva A.M.F."/>
            <person name="Brenig B."/>
            <person name="Azevedo V."/>
            <person name="Matiuzzi M."/>
            <person name="Ramos R."/>
            <person name="Goes-Neto A."/>
            <person name="Soares S."/>
            <person name="Iseppon A.M.B."/>
            <person name="Souza E."/>
            <person name="Gama M."/>
        </authorList>
    </citation>
    <scope>NUCLEOTIDE SEQUENCE</scope>
    <source>
        <strain evidence="4">B4</strain>
    </source>
</reference>
<proteinExistence type="inferred from homology"/>
<dbReference type="Gene3D" id="1.10.1280.10">
    <property type="entry name" value="Di-copper center containing domain from catechol oxidase"/>
    <property type="match status" value="1"/>
</dbReference>
<comment type="similarity">
    <text evidence="1">Belongs to the tyrosinase family.</text>
</comment>
<dbReference type="EMBL" id="JAIVEX010000015">
    <property type="protein sequence ID" value="MDB0524550.1"/>
    <property type="molecule type" value="Genomic_DNA"/>
</dbReference>
<dbReference type="RefSeq" id="WP_039570959.1">
    <property type="nucleotide sequence ID" value="NZ_CDQJ01000001.1"/>
</dbReference>
<accession>A0A7X0ULY4</accession>
<dbReference type="PANTHER" id="PTHR11474">
    <property type="entry name" value="TYROSINASE FAMILY MEMBER"/>
    <property type="match status" value="1"/>
</dbReference>
<organism evidence="4 5">
    <name type="scientific">Ralstonia solanacearum</name>
    <name type="common">Pseudomonas solanacearum</name>
    <dbReference type="NCBI Taxonomy" id="305"/>
    <lineage>
        <taxon>Bacteria</taxon>
        <taxon>Pseudomonadati</taxon>
        <taxon>Pseudomonadota</taxon>
        <taxon>Betaproteobacteria</taxon>
        <taxon>Burkholderiales</taxon>
        <taxon>Burkholderiaceae</taxon>
        <taxon>Ralstonia</taxon>
        <taxon>Ralstonia solanacearum species complex</taxon>
    </lineage>
</organism>
<dbReference type="InterPro" id="IPR002227">
    <property type="entry name" value="Tyrosinase_Cu-bd"/>
</dbReference>
<dbReference type="PANTHER" id="PTHR11474:SF126">
    <property type="entry name" value="TYROSINASE-LIKE PROTEIN TYR-1-RELATED"/>
    <property type="match status" value="1"/>
</dbReference>
<evidence type="ECO:0000256" key="2">
    <source>
        <dbReference type="ARBA" id="ARBA00022723"/>
    </source>
</evidence>
<gene>
    <name evidence="4" type="ORF">LBW55_23345</name>
</gene>
<dbReference type="PROSITE" id="PS00498">
    <property type="entry name" value="TYROSINASE_2"/>
    <property type="match status" value="1"/>
</dbReference>
<name>A0A7X0ULY4_RALSL</name>
<dbReference type="GO" id="GO:0046872">
    <property type="term" value="F:metal ion binding"/>
    <property type="evidence" value="ECO:0007669"/>
    <property type="project" value="UniProtKB-KW"/>
</dbReference>
<dbReference type="Pfam" id="PF00264">
    <property type="entry name" value="Tyrosinase"/>
    <property type="match status" value="1"/>
</dbReference>
<keyword evidence="3" id="KW-0186">Copper</keyword>
<dbReference type="Proteomes" id="UP001143674">
    <property type="component" value="Unassembled WGS sequence"/>
</dbReference>
<evidence type="ECO:0000256" key="1">
    <source>
        <dbReference type="ARBA" id="ARBA00009928"/>
    </source>
</evidence>
<evidence type="ECO:0000256" key="3">
    <source>
        <dbReference type="ARBA" id="ARBA00023008"/>
    </source>
</evidence>
<dbReference type="GO" id="GO:0016491">
    <property type="term" value="F:oxidoreductase activity"/>
    <property type="evidence" value="ECO:0007669"/>
    <property type="project" value="InterPro"/>
</dbReference>
<evidence type="ECO:0000313" key="4">
    <source>
        <dbReference type="EMBL" id="MDB0524550.1"/>
    </source>
</evidence>
<dbReference type="SUPFAM" id="SSF48056">
    <property type="entry name" value="Di-copper centre-containing domain"/>
    <property type="match status" value="1"/>
</dbReference>
<dbReference type="InterPro" id="IPR008922">
    <property type="entry name" value="Di-copper_centre_dom_sf"/>
</dbReference>
<comment type="caution">
    <text evidence="4">The sequence shown here is derived from an EMBL/GenBank/DDBJ whole genome shotgun (WGS) entry which is preliminary data.</text>
</comment>
<evidence type="ECO:0000313" key="5">
    <source>
        <dbReference type="Proteomes" id="UP001143674"/>
    </source>
</evidence>
<sequence length="412" mass="44532">MRIDFTINNGSDASARYLTWAPSLLRLRLVDATPGPDVAVTLSEDRQPTGGSVRFCATQGGNYTPTLKVSMPTNGASVMVYVRGRFGAPSQIDGDVSIVASGPTSELGRLPVMVRVRKNANQLTAAERDRFISAMAQLNNRGTGRFTDFRNMHVAGLADKQAHDGPGFLPWHRAYLLDLERELQAIDPAVTIPYWRFDRAAPNLFTTDFIGVPDALGTVGFSPANPLQFWATDGVQGVLRRQLGVSPGDQANPNIRTETQTLALGSAYQNFRTMQGNPHGSAHVNYFGGSISSIPTAAKDPLFFLLHCNVDRLWAKWQSQLGRYDANVAAAYDSKPNPPNWLAGHNLNDTLWPWNGIVTPPRPSTAPGGPMAGSSCVPAPGLRPQVSDMLDFQGVVNSSAKLGFAYDDVPSP</sequence>